<comment type="similarity">
    <text evidence="2">Belongs to the auxin efflux carrier (TC 2.A.69) family.</text>
</comment>
<dbReference type="RefSeq" id="WP_187332750.1">
    <property type="nucleotide sequence ID" value="NZ_CP060490.1"/>
</dbReference>
<feature type="transmembrane region" description="Helical" evidence="8">
    <location>
        <begin position="259"/>
        <end position="277"/>
    </location>
</feature>
<dbReference type="EMBL" id="CP060490">
    <property type="protein sequence ID" value="QNL44149.1"/>
    <property type="molecule type" value="Genomic_DNA"/>
</dbReference>
<dbReference type="InterPro" id="IPR004776">
    <property type="entry name" value="Mem_transp_PIN-like"/>
</dbReference>
<evidence type="ECO:0000256" key="1">
    <source>
        <dbReference type="ARBA" id="ARBA00004651"/>
    </source>
</evidence>
<evidence type="ECO:0000256" key="4">
    <source>
        <dbReference type="ARBA" id="ARBA00022475"/>
    </source>
</evidence>
<evidence type="ECO:0000313" key="9">
    <source>
        <dbReference type="EMBL" id="QNL44149.1"/>
    </source>
</evidence>
<proteinExistence type="inferred from homology"/>
<dbReference type="InterPro" id="IPR038770">
    <property type="entry name" value="Na+/solute_symporter_sf"/>
</dbReference>
<accession>A0A7G9B3L8</accession>
<reference evidence="9 10" key="1">
    <citation type="submission" date="2020-08" db="EMBL/GenBank/DDBJ databases">
        <authorList>
            <person name="Liu C."/>
            <person name="Sun Q."/>
        </authorList>
    </citation>
    <scope>NUCLEOTIDE SEQUENCE [LARGE SCALE GENOMIC DNA]</scope>
    <source>
        <strain evidence="9 10">NSJ-62</strain>
    </source>
</reference>
<evidence type="ECO:0000256" key="5">
    <source>
        <dbReference type="ARBA" id="ARBA00022692"/>
    </source>
</evidence>
<keyword evidence="6 8" id="KW-1133">Transmembrane helix</keyword>
<comment type="subcellular location">
    <subcellularLocation>
        <location evidence="1">Cell membrane</location>
        <topology evidence="1">Multi-pass membrane protein</topology>
    </subcellularLocation>
</comment>
<dbReference type="Gene3D" id="1.20.1530.20">
    <property type="match status" value="1"/>
</dbReference>
<feature type="transmembrane region" description="Helical" evidence="8">
    <location>
        <begin position="289"/>
        <end position="314"/>
    </location>
</feature>
<dbReference type="Proteomes" id="UP000515960">
    <property type="component" value="Chromosome"/>
</dbReference>
<dbReference type="GO" id="GO:0005886">
    <property type="term" value="C:plasma membrane"/>
    <property type="evidence" value="ECO:0007669"/>
    <property type="project" value="UniProtKB-SubCell"/>
</dbReference>
<dbReference type="KEGG" id="ohi:H8790_12015"/>
<protein>
    <submittedName>
        <fullName evidence="9">AEC family transporter</fullName>
    </submittedName>
</protein>
<evidence type="ECO:0000256" key="2">
    <source>
        <dbReference type="ARBA" id="ARBA00010145"/>
    </source>
</evidence>
<evidence type="ECO:0000256" key="8">
    <source>
        <dbReference type="SAM" id="Phobius"/>
    </source>
</evidence>
<evidence type="ECO:0000313" key="10">
    <source>
        <dbReference type="Proteomes" id="UP000515960"/>
    </source>
</evidence>
<feature type="transmembrane region" description="Helical" evidence="8">
    <location>
        <begin position="127"/>
        <end position="151"/>
    </location>
</feature>
<dbReference type="GO" id="GO:0055085">
    <property type="term" value="P:transmembrane transport"/>
    <property type="evidence" value="ECO:0007669"/>
    <property type="project" value="InterPro"/>
</dbReference>
<evidence type="ECO:0000256" key="6">
    <source>
        <dbReference type="ARBA" id="ARBA00022989"/>
    </source>
</evidence>
<dbReference type="Pfam" id="PF03547">
    <property type="entry name" value="Mem_trans"/>
    <property type="match status" value="1"/>
</dbReference>
<keyword evidence="3" id="KW-0813">Transport</keyword>
<gene>
    <name evidence="9" type="ORF">H8790_12015</name>
</gene>
<evidence type="ECO:0000256" key="7">
    <source>
        <dbReference type="ARBA" id="ARBA00023136"/>
    </source>
</evidence>
<feature type="transmembrane region" description="Helical" evidence="8">
    <location>
        <begin position="98"/>
        <end position="121"/>
    </location>
</feature>
<feature type="transmembrane region" description="Helical" evidence="8">
    <location>
        <begin position="234"/>
        <end position="253"/>
    </location>
</feature>
<keyword evidence="7 8" id="KW-0472">Membrane</keyword>
<feature type="transmembrane region" description="Helical" evidence="8">
    <location>
        <begin position="172"/>
        <end position="192"/>
    </location>
</feature>
<dbReference type="PANTHER" id="PTHR36838:SF4">
    <property type="entry name" value="AUXIN EFFLUX CARRIER FAMILY PROTEIN"/>
    <property type="match status" value="1"/>
</dbReference>
<name>A0A7G9B3L8_9FIRM</name>
<keyword evidence="4" id="KW-1003">Cell membrane</keyword>
<dbReference type="PANTHER" id="PTHR36838">
    <property type="entry name" value="AUXIN EFFLUX CARRIER FAMILY PROTEIN"/>
    <property type="match status" value="1"/>
</dbReference>
<feature type="transmembrane region" description="Helical" evidence="8">
    <location>
        <begin position="67"/>
        <end position="86"/>
    </location>
</feature>
<dbReference type="AlphaFoldDB" id="A0A7G9B3L8"/>
<keyword evidence="5 8" id="KW-0812">Transmembrane</keyword>
<feature type="transmembrane region" description="Helical" evidence="8">
    <location>
        <begin position="204"/>
        <end position="222"/>
    </location>
</feature>
<organism evidence="9 10">
    <name type="scientific">Oscillibacter hominis</name>
    <dbReference type="NCBI Taxonomy" id="2763056"/>
    <lineage>
        <taxon>Bacteria</taxon>
        <taxon>Bacillati</taxon>
        <taxon>Bacillota</taxon>
        <taxon>Clostridia</taxon>
        <taxon>Eubacteriales</taxon>
        <taxon>Oscillospiraceae</taxon>
        <taxon>Oscillibacter</taxon>
    </lineage>
</organism>
<feature type="transmembrane region" description="Helical" evidence="8">
    <location>
        <begin position="6"/>
        <end position="24"/>
    </location>
</feature>
<evidence type="ECO:0000256" key="3">
    <source>
        <dbReference type="ARBA" id="ARBA00022448"/>
    </source>
</evidence>
<sequence>MNAFTLALNAVLPMVLLIALGYVLKRTGYLSAEFFNKANQLCFQILLPVSLFNSSRSSQFSSGDTEAIVFGLSATAAVFLAAFFLVPRFEPDNRRRPVWIQAMYRGNFVIYGMSVCVRLLGEECSSLTAILAGFLVPLYNFLAAVALEYFVSQEGGSRTPLLKTLPRVFKNPLLIGPLLGLLCNFLGLHFPTAIDTAFNDLGKIATPFALIALGGKFDFTYARKYLGQVALGNLLRQAVIPAVMTALAAALGFRGYQLGVIMCMFCTPMAVSAFAMSRMMGADDKLASSLIVTTTCVSCLSIFVGAVTLTHLGLI</sequence>
<keyword evidence="10" id="KW-1185">Reference proteome</keyword>